<dbReference type="InterPro" id="IPR004607">
    <property type="entry name" value="GART"/>
</dbReference>
<dbReference type="InterPro" id="IPR002376">
    <property type="entry name" value="Formyl_transf_N"/>
</dbReference>
<comment type="similarity">
    <text evidence="4">Belongs to the GART family.</text>
</comment>
<dbReference type="GO" id="GO:0005737">
    <property type="term" value="C:cytoplasm"/>
    <property type="evidence" value="ECO:0007669"/>
    <property type="project" value="TreeGrafter"/>
</dbReference>
<keyword evidence="3 4" id="KW-0658">Purine biosynthesis</keyword>
<evidence type="ECO:0000313" key="7">
    <source>
        <dbReference type="Proteomes" id="UP000273083"/>
    </source>
</evidence>
<dbReference type="InterPro" id="IPR036477">
    <property type="entry name" value="Formyl_transf_N_sf"/>
</dbReference>
<comment type="function">
    <text evidence="4">Catalyzes the transfer of a formyl group from 10-formyltetrahydrofolate to 5-phospho-ribosyl-glycinamide (GAR), producing 5-phospho-ribosyl-N-formylglycinamide (FGAR) and tetrahydrofolate.</text>
</comment>
<sequence length="208" mass="23202">MLKMAVLVSGGGTNLQAIIDRIEDGGITNAKIEVVISSKRNVYALERAALHNIKAECIIPKEFKNREEFSKELLKVLDFYQVDLIVLAGYLVIIPEIVVKKYHSKIVNVHPSLIPSFCGEGYYGLKVHEAVLFRGNKVTGATVHFVDEGTDTGPIILQKAVEVLENDTPEILQERVMKQAEWSILPEAINLIANNKIAVIDNIVREKR</sequence>
<dbReference type="GO" id="GO:0004644">
    <property type="term" value="F:phosphoribosylglycinamide formyltransferase activity"/>
    <property type="evidence" value="ECO:0007669"/>
    <property type="project" value="UniProtKB-UniRule"/>
</dbReference>
<dbReference type="PANTHER" id="PTHR43369:SF2">
    <property type="entry name" value="PHOSPHORIBOSYLGLYCINAMIDE FORMYLTRANSFERASE"/>
    <property type="match status" value="1"/>
</dbReference>
<dbReference type="EMBL" id="RJVG01000008">
    <property type="protein sequence ID" value="ROR26434.1"/>
    <property type="molecule type" value="Genomic_DNA"/>
</dbReference>
<keyword evidence="7" id="KW-1185">Reference proteome</keyword>
<feature type="site" description="Raises pKa of active site His" evidence="4">
    <location>
        <position position="151"/>
    </location>
</feature>
<dbReference type="Pfam" id="PF00551">
    <property type="entry name" value="Formyl_trans_N"/>
    <property type="match status" value="1"/>
</dbReference>
<dbReference type="AlphaFoldDB" id="A0A3N1XIB9"/>
<reference evidence="6 7" key="1">
    <citation type="submission" date="2018-11" db="EMBL/GenBank/DDBJ databases">
        <title>Genomic Encyclopedia of Type Strains, Phase IV (KMG-IV): sequencing the most valuable type-strain genomes for metagenomic binning, comparative biology and taxonomic classification.</title>
        <authorList>
            <person name="Goeker M."/>
        </authorList>
    </citation>
    <scope>NUCLEOTIDE SEQUENCE [LARGE SCALE GENOMIC DNA]</scope>
    <source>
        <strain evidence="6 7">DSM 26537</strain>
    </source>
</reference>
<evidence type="ECO:0000313" key="6">
    <source>
        <dbReference type="EMBL" id="ROR26434.1"/>
    </source>
</evidence>
<comment type="caution">
    <text evidence="6">The sequence shown here is derived from an EMBL/GenBank/DDBJ whole genome shotgun (WGS) entry which is preliminary data.</text>
</comment>
<proteinExistence type="inferred from homology"/>
<evidence type="ECO:0000259" key="5">
    <source>
        <dbReference type="Pfam" id="PF00551"/>
    </source>
</evidence>
<comment type="pathway">
    <text evidence="1 4">Purine metabolism; IMP biosynthesis via de novo pathway; N(2)-formyl-N(1)-(5-phospho-D-ribosyl)glycinamide from N(1)-(5-phospho-D-ribosyl)glycinamide (10-formyl THF route): step 1/1.</text>
</comment>
<dbReference type="NCBIfam" id="TIGR00639">
    <property type="entry name" value="PurN"/>
    <property type="match status" value="1"/>
</dbReference>
<dbReference type="RefSeq" id="WP_123610139.1">
    <property type="nucleotide sequence ID" value="NZ_RJVG01000008.1"/>
</dbReference>
<feature type="binding site" evidence="4">
    <location>
        <position position="66"/>
    </location>
    <ligand>
        <name>(6R)-10-formyltetrahydrofolate</name>
        <dbReference type="ChEBI" id="CHEBI:195366"/>
    </ligand>
</feature>
<dbReference type="EC" id="2.1.2.2" evidence="4"/>
<organism evidence="6 7">
    <name type="scientific">Mobilisporobacter senegalensis</name>
    <dbReference type="NCBI Taxonomy" id="1329262"/>
    <lineage>
        <taxon>Bacteria</taxon>
        <taxon>Bacillati</taxon>
        <taxon>Bacillota</taxon>
        <taxon>Clostridia</taxon>
        <taxon>Lachnospirales</taxon>
        <taxon>Lachnospiraceae</taxon>
        <taxon>Mobilisporobacter</taxon>
    </lineage>
</organism>
<comment type="caution">
    <text evidence="4">Lacks conserved residue(s) required for the propagation of feature annotation.</text>
</comment>
<gene>
    <name evidence="4" type="primary">purN</name>
    <name evidence="6" type="ORF">EDD66_108157</name>
</gene>
<dbReference type="HAMAP" id="MF_01930">
    <property type="entry name" value="PurN"/>
    <property type="match status" value="1"/>
</dbReference>
<feature type="active site" description="Proton donor" evidence="4">
    <location>
        <position position="110"/>
    </location>
</feature>
<protein>
    <recommendedName>
        <fullName evidence="4">Phosphoribosylglycinamide formyltransferase</fullName>
        <ecNumber evidence="4">2.1.2.2</ecNumber>
    </recommendedName>
    <alternativeName>
        <fullName evidence="4">5'-phosphoribosylglycinamide transformylase</fullName>
    </alternativeName>
    <alternativeName>
        <fullName evidence="4">GAR transformylase</fullName>
        <shortName evidence="4">GART</shortName>
    </alternativeName>
</protein>
<feature type="binding site" evidence="4">
    <location>
        <position position="108"/>
    </location>
    <ligand>
        <name>(6R)-10-formyltetrahydrofolate</name>
        <dbReference type="ChEBI" id="CHEBI:195366"/>
    </ligand>
</feature>
<feature type="domain" description="Formyl transferase N-terminal" evidence="5">
    <location>
        <begin position="3"/>
        <end position="189"/>
    </location>
</feature>
<dbReference type="GO" id="GO:0006189">
    <property type="term" value="P:'de novo' IMP biosynthetic process"/>
    <property type="evidence" value="ECO:0007669"/>
    <property type="project" value="UniProtKB-UniRule"/>
</dbReference>
<dbReference type="Proteomes" id="UP000273083">
    <property type="component" value="Unassembled WGS sequence"/>
</dbReference>
<accession>A0A3N1XIB9</accession>
<comment type="catalytic activity">
    <reaction evidence="4">
        <text>N(1)-(5-phospho-beta-D-ribosyl)glycinamide + (6R)-10-formyltetrahydrofolate = N(2)-formyl-N(1)-(5-phospho-beta-D-ribosyl)glycinamide + (6S)-5,6,7,8-tetrahydrofolate + H(+)</text>
        <dbReference type="Rhea" id="RHEA:15053"/>
        <dbReference type="ChEBI" id="CHEBI:15378"/>
        <dbReference type="ChEBI" id="CHEBI:57453"/>
        <dbReference type="ChEBI" id="CHEBI:143788"/>
        <dbReference type="ChEBI" id="CHEBI:147286"/>
        <dbReference type="ChEBI" id="CHEBI:195366"/>
        <dbReference type="EC" id="2.1.2.2"/>
    </reaction>
</comment>
<dbReference type="OrthoDB" id="9806170at2"/>
<name>A0A3N1XIB9_9FIRM</name>
<dbReference type="UniPathway" id="UPA00074">
    <property type="reaction ID" value="UER00126"/>
</dbReference>
<dbReference type="SUPFAM" id="SSF53328">
    <property type="entry name" value="Formyltransferase"/>
    <property type="match status" value="1"/>
</dbReference>
<feature type="binding site" evidence="4">
    <location>
        <begin position="12"/>
        <end position="14"/>
    </location>
    <ligand>
        <name>N(1)-(5-phospho-beta-D-ribosyl)glycinamide</name>
        <dbReference type="ChEBI" id="CHEBI:143788"/>
    </ligand>
</feature>
<dbReference type="Gene3D" id="3.40.50.170">
    <property type="entry name" value="Formyl transferase, N-terminal domain"/>
    <property type="match status" value="1"/>
</dbReference>
<dbReference type="CDD" id="cd08645">
    <property type="entry name" value="FMT_core_GART"/>
    <property type="match status" value="1"/>
</dbReference>
<evidence type="ECO:0000256" key="4">
    <source>
        <dbReference type="HAMAP-Rule" id="MF_01930"/>
    </source>
</evidence>
<evidence type="ECO:0000256" key="2">
    <source>
        <dbReference type="ARBA" id="ARBA00022679"/>
    </source>
</evidence>
<dbReference type="PANTHER" id="PTHR43369">
    <property type="entry name" value="PHOSPHORIBOSYLGLYCINAMIDE FORMYLTRANSFERASE"/>
    <property type="match status" value="1"/>
</dbReference>
<evidence type="ECO:0000256" key="1">
    <source>
        <dbReference type="ARBA" id="ARBA00005054"/>
    </source>
</evidence>
<keyword evidence="2 4" id="KW-0808">Transferase</keyword>
<evidence type="ECO:0000256" key="3">
    <source>
        <dbReference type="ARBA" id="ARBA00022755"/>
    </source>
</evidence>